<evidence type="ECO:0000313" key="2">
    <source>
        <dbReference type="Proteomes" id="UP000265618"/>
    </source>
</evidence>
<gene>
    <name evidence="1" type="ORF">KIPB_010883</name>
</gene>
<sequence>MGLSISTQRACDEHLCGVAKAAVTNPRLAILVPFDPSTLPVETLEMMPDWRVLFHDTQTLPYEAEGEMEE</sequence>
<keyword evidence="2" id="KW-1185">Reference proteome</keyword>
<dbReference type="AlphaFoldDB" id="A0A9K3D769"/>
<accession>A0A9K3D769</accession>
<dbReference type="EMBL" id="BDIP01004213">
    <property type="protein sequence ID" value="GIQ88594.1"/>
    <property type="molecule type" value="Genomic_DNA"/>
</dbReference>
<evidence type="ECO:0000313" key="1">
    <source>
        <dbReference type="EMBL" id="GIQ88594.1"/>
    </source>
</evidence>
<reference evidence="1 2" key="1">
    <citation type="journal article" date="2018" name="PLoS ONE">
        <title>The draft genome of Kipferlia bialata reveals reductive genome evolution in fornicate parasites.</title>
        <authorList>
            <person name="Tanifuji G."/>
            <person name="Takabayashi S."/>
            <person name="Kume K."/>
            <person name="Takagi M."/>
            <person name="Nakayama T."/>
            <person name="Kamikawa R."/>
            <person name="Inagaki Y."/>
            <person name="Hashimoto T."/>
        </authorList>
    </citation>
    <scope>NUCLEOTIDE SEQUENCE [LARGE SCALE GENOMIC DNA]</scope>
    <source>
        <strain evidence="1">NY0173</strain>
    </source>
</reference>
<protein>
    <submittedName>
        <fullName evidence="1">Uncharacterized protein</fullName>
    </submittedName>
</protein>
<organism evidence="1 2">
    <name type="scientific">Kipferlia bialata</name>
    <dbReference type="NCBI Taxonomy" id="797122"/>
    <lineage>
        <taxon>Eukaryota</taxon>
        <taxon>Metamonada</taxon>
        <taxon>Carpediemonas-like organisms</taxon>
        <taxon>Kipferlia</taxon>
    </lineage>
</organism>
<proteinExistence type="predicted"/>
<name>A0A9K3D769_9EUKA</name>
<dbReference type="Proteomes" id="UP000265618">
    <property type="component" value="Unassembled WGS sequence"/>
</dbReference>
<comment type="caution">
    <text evidence="1">The sequence shown here is derived from an EMBL/GenBank/DDBJ whole genome shotgun (WGS) entry which is preliminary data.</text>
</comment>